<keyword evidence="2" id="KW-1133">Transmembrane helix</keyword>
<feature type="transmembrane region" description="Helical" evidence="2">
    <location>
        <begin position="108"/>
        <end position="131"/>
    </location>
</feature>
<evidence type="ECO:0000259" key="3">
    <source>
        <dbReference type="Pfam" id="PF07885"/>
    </source>
</evidence>
<dbReference type="RefSeq" id="WP_020995142.1">
    <property type="nucleotide sequence ID" value="NZ_CABMNL010000001.1"/>
</dbReference>
<dbReference type="AlphaFoldDB" id="T5LE92"/>
<proteinExistence type="predicted"/>
<dbReference type="eggNOG" id="COG1226">
    <property type="taxonomic scope" value="Bacteria"/>
</dbReference>
<feature type="transmembrane region" description="Helical" evidence="2">
    <location>
        <begin position="138"/>
        <end position="159"/>
    </location>
</feature>
<evidence type="ECO:0000313" key="4">
    <source>
        <dbReference type="EMBL" id="EQM95186.1"/>
    </source>
</evidence>
<keyword evidence="5" id="KW-1185">Reference proteome</keyword>
<keyword evidence="2" id="KW-0812">Transmembrane</keyword>
<feature type="transmembrane region" description="Helical" evidence="2">
    <location>
        <begin position="52"/>
        <end position="70"/>
    </location>
</feature>
<dbReference type="HOGENOM" id="CLU_093393_0_0_4"/>
<feature type="transmembrane region" description="Helical" evidence="2">
    <location>
        <begin position="197"/>
        <end position="221"/>
    </location>
</feature>
<protein>
    <recommendedName>
        <fullName evidence="3">Potassium channel domain-containing protein</fullName>
    </recommendedName>
</protein>
<dbReference type="Gene3D" id="1.10.287.70">
    <property type="match status" value="1"/>
</dbReference>
<sequence>MTFSTQFSHAKPGILNFLHIVILALSLFLLISISYDTFNNLSFLNQRLYLDIQLWICLFFLFVFFFELFLSKHRKHYLATHFLFLLVSIPYLNIIDYFGITFSPETTYMIRFIPMIRGGYALAIVVGWLTYSRASSLFISYVTMLAATVYFASMIFFVLEHKVNPMVTGYPAALWWATMDVTTVGSNIYAATPVGKIMSVLLAALGMMLFPIFTVYITNLVQNANRERQKYYSQLDGTAQPVGKTVTTGVTPAEKPENAGSRS</sequence>
<feature type="domain" description="Potassium channel" evidence="3">
    <location>
        <begin position="147"/>
        <end position="222"/>
    </location>
</feature>
<name>T5LE92_9BURK</name>
<feature type="transmembrane region" description="Helical" evidence="2">
    <location>
        <begin position="82"/>
        <end position="102"/>
    </location>
</feature>
<evidence type="ECO:0000256" key="1">
    <source>
        <dbReference type="SAM" id="MobiDB-lite"/>
    </source>
</evidence>
<dbReference type="Pfam" id="PF07885">
    <property type="entry name" value="Ion_trans_2"/>
    <property type="match status" value="1"/>
</dbReference>
<organism evidence="4 5">
    <name type="scientific">Oxalobacter paraformigenes</name>
    <dbReference type="NCBI Taxonomy" id="556268"/>
    <lineage>
        <taxon>Bacteria</taxon>
        <taxon>Pseudomonadati</taxon>
        <taxon>Pseudomonadota</taxon>
        <taxon>Betaproteobacteria</taxon>
        <taxon>Burkholderiales</taxon>
        <taxon>Oxalobacteraceae</taxon>
        <taxon>Oxalobacter</taxon>
    </lineage>
</organism>
<feature type="transmembrane region" description="Helical" evidence="2">
    <location>
        <begin position="12"/>
        <end position="32"/>
    </location>
</feature>
<dbReference type="EMBL" id="ACDP02000023">
    <property type="protein sequence ID" value="EQM95186.1"/>
    <property type="molecule type" value="Genomic_DNA"/>
</dbReference>
<dbReference type="InterPro" id="IPR013099">
    <property type="entry name" value="K_chnl_dom"/>
</dbReference>
<dbReference type="Proteomes" id="UP000003973">
    <property type="component" value="Unassembled WGS sequence"/>
</dbReference>
<keyword evidence="2" id="KW-0472">Membrane</keyword>
<reference evidence="4" key="1">
    <citation type="submission" date="2011-10" db="EMBL/GenBank/DDBJ databases">
        <title>The Genome Sequence of Oxalobacter formigenes HOxBLS.</title>
        <authorList>
            <consortium name="The Broad Institute Genome Sequencing Platform"/>
            <person name="Earl A."/>
            <person name="Ward D."/>
            <person name="Feldgarden M."/>
            <person name="Gevers D."/>
            <person name="Allison M.J."/>
            <person name="Humphrey S."/>
            <person name="Young S.K."/>
            <person name="Zeng Q."/>
            <person name="Gargeya S."/>
            <person name="Fitzgerald M."/>
            <person name="Haas B."/>
            <person name="Abouelleil A."/>
            <person name="Alvarado L."/>
            <person name="Arachchi H.M."/>
            <person name="Berlin A."/>
            <person name="Brown A."/>
            <person name="Chapman S.B."/>
            <person name="Chen Z."/>
            <person name="Dunbar C."/>
            <person name="Freedman E."/>
            <person name="Gearin G."/>
            <person name="Goldberg J."/>
            <person name="Griggs A."/>
            <person name="Gujja S."/>
            <person name="Heiman D."/>
            <person name="Howarth C."/>
            <person name="Larson L."/>
            <person name="Lui A."/>
            <person name="MacDonald P.J.P."/>
            <person name="Montmayeur A."/>
            <person name="Murphy C."/>
            <person name="Neiman D."/>
            <person name="Pearson M."/>
            <person name="Priest M."/>
            <person name="Roberts A."/>
            <person name="Saif S."/>
            <person name="Shea T."/>
            <person name="Shenoy N."/>
            <person name="Sisk P."/>
            <person name="Stolte C."/>
            <person name="Sykes S."/>
            <person name="Wortman J."/>
            <person name="Nusbaum C."/>
            <person name="Birren B."/>
        </authorList>
    </citation>
    <scope>NUCLEOTIDE SEQUENCE [LARGE SCALE GENOMIC DNA]</scope>
    <source>
        <strain evidence="4">HOxBLS</strain>
    </source>
</reference>
<feature type="compositionally biased region" description="Low complexity" evidence="1">
    <location>
        <begin position="242"/>
        <end position="251"/>
    </location>
</feature>
<evidence type="ECO:0000313" key="5">
    <source>
        <dbReference type="Proteomes" id="UP000003973"/>
    </source>
</evidence>
<feature type="region of interest" description="Disordered" evidence="1">
    <location>
        <begin position="242"/>
        <end position="263"/>
    </location>
</feature>
<accession>T5LE92</accession>
<comment type="caution">
    <text evidence="4">The sequence shown here is derived from an EMBL/GenBank/DDBJ whole genome shotgun (WGS) entry which is preliminary data.</text>
</comment>
<dbReference type="SUPFAM" id="SSF81324">
    <property type="entry name" value="Voltage-gated potassium channels"/>
    <property type="match status" value="1"/>
</dbReference>
<gene>
    <name evidence="4" type="ORF">OFAG_02282</name>
</gene>
<evidence type="ECO:0000256" key="2">
    <source>
        <dbReference type="SAM" id="Phobius"/>
    </source>
</evidence>